<dbReference type="GO" id="GO:0006886">
    <property type="term" value="P:intracellular protein transport"/>
    <property type="evidence" value="ECO:0007669"/>
    <property type="project" value="InterPro"/>
</dbReference>
<evidence type="ECO:0000313" key="7">
    <source>
        <dbReference type="Proteomes" id="UP001152523"/>
    </source>
</evidence>
<dbReference type="InterPro" id="IPR028119">
    <property type="entry name" value="Snapin/Pallidin/Snn1"/>
</dbReference>
<dbReference type="InterPro" id="IPR017246">
    <property type="entry name" value="Snapin"/>
</dbReference>
<dbReference type="GO" id="GO:0000149">
    <property type="term" value="F:SNARE binding"/>
    <property type="evidence" value="ECO:0007669"/>
    <property type="project" value="TreeGrafter"/>
</dbReference>
<name>A0AAV0BZR1_9ASTE</name>
<evidence type="ECO:0000256" key="2">
    <source>
        <dbReference type="ARBA" id="ARBA00023054"/>
    </source>
</evidence>
<reference evidence="6" key="1">
    <citation type="submission" date="2022-07" db="EMBL/GenBank/DDBJ databases">
        <authorList>
            <person name="Macas J."/>
            <person name="Novak P."/>
            <person name="Neumann P."/>
        </authorList>
    </citation>
    <scope>NUCLEOTIDE SEQUENCE</scope>
</reference>
<dbReference type="GO" id="GO:0008333">
    <property type="term" value="P:endosome to lysosome transport"/>
    <property type="evidence" value="ECO:0007669"/>
    <property type="project" value="TreeGrafter"/>
</dbReference>
<evidence type="ECO:0000313" key="6">
    <source>
        <dbReference type="EMBL" id="CAH9052951.1"/>
    </source>
</evidence>
<gene>
    <name evidence="6" type="ORF">CEPIT_LOCUS451</name>
</gene>
<protein>
    <recommendedName>
        <fullName evidence="3">Biogenesis of lysosome-related organelles complex 1 subunit 7</fullName>
    </recommendedName>
</protein>
<dbReference type="GO" id="GO:0007040">
    <property type="term" value="P:lysosome organization"/>
    <property type="evidence" value="ECO:0007669"/>
    <property type="project" value="TreeGrafter"/>
</dbReference>
<keyword evidence="5" id="KW-1133">Transmembrane helix</keyword>
<dbReference type="Proteomes" id="UP001152523">
    <property type="component" value="Unassembled WGS sequence"/>
</dbReference>
<evidence type="ECO:0000256" key="1">
    <source>
        <dbReference type="ARBA" id="ARBA00006111"/>
    </source>
</evidence>
<dbReference type="PANTHER" id="PTHR31305">
    <property type="entry name" value="SNARE-ASSOCIATED PROTEIN SNAPIN"/>
    <property type="match status" value="1"/>
</dbReference>
<keyword evidence="5" id="KW-0472">Membrane</keyword>
<keyword evidence="2" id="KW-0175">Coiled coil</keyword>
<organism evidence="6 7">
    <name type="scientific">Cuscuta epithymum</name>
    <dbReference type="NCBI Taxonomy" id="186058"/>
    <lineage>
        <taxon>Eukaryota</taxon>
        <taxon>Viridiplantae</taxon>
        <taxon>Streptophyta</taxon>
        <taxon>Embryophyta</taxon>
        <taxon>Tracheophyta</taxon>
        <taxon>Spermatophyta</taxon>
        <taxon>Magnoliopsida</taxon>
        <taxon>eudicotyledons</taxon>
        <taxon>Gunneridae</taxon>
        <taxon>Pentapetalae</taxon>
        <taxon>asterids</taxon>
        <taxon>lamiids</taxon>
        <taxon>Solanales</taxon>
        <taxon>Convolvulaceae</taxon>
        <taxon>Cuscuteae</taxon>
        <taxon>Cuscuta</taxon>
        <taxon>Cuscuta subgen. Cuscuta</taxon>
    </lineage>
</organism>
<dbReference type="PANTHER" id="PTHR31305:SF2">
    <property type="entry name" value="SNARE-ASSOCIATED PROTEIN SNAPIN"/>
    <property type="match status" value="1"/>
</dbReference>
<evidence type="ECO:0000256" key="5">
    <source>
        <dbReference type="SAM" id="Phobius"/>
    </source>
</evidence>
<dbReference type="GO" id="GO:0032418">
    <property type="term" value="P:lysosome localization"/>
    <property type="evidence" value="ECO:0007669"/>
    <property type="project" value="TreeGrafter"/>
</dbReference>
<dbReference type="Pfam" id="PF14712">
    <property type="entry name" value="Snapin_Pallidin"/>
    <property type="match status" value="1"/>
</dbReference>
<keyword evidence="5" id="KW-0812">Transmembrane</keyword>
<dbReference type="AlphaFoldDB" id="A0AAV0BZR1"/>
<evidence type="ECO:0000256" key="3">
    <source>
        <dbReference type="ARBA" id="ARBA00033330"/>
    </source>
</evidence>
<keyword evidence="7" id="KW-1185">Reference proteome</keyword>
<dbReference type="EMBL" id="CAMAPF010000005">
    <property type="protein sequence ID" value="CAH9052951.1"/>
    <property type="molecule type" value="Genomic_DNA"/>
</dbReference>
<evidence type="ECO:0000256" key="4">
    <source>
        <dbReference type="SAM" id="MobiDB-lite"/>
    </source>
</evidence>
<dbReference type="GO" id="GO:0099078">
    <property type="term" value="C:BORC complex"/>
    <property type="evidence" value="ECO:0007669"/>
    <property type="project" value="TreeGrafter"/>
</dbReference>
<feature type="transmembrane region" description="Helical" evidence="5">
    <location>
        <begin position="183"/>
        <end position="206"/>
    </location>
</feature>
<comment type="similarity">
    <text evidence="1">Belongs to the SNAPIN family.</text>
</comment>
<feature type="region of interest" description="Disordered" evidence="4">
    <location>
        <begin position="1"/>
        <end position="31"/>
    </location>
</feature>
<feature type="compositionally biased region" description="Basic and acidic residues" evidence="4">
    <location>
        <begin position="1"/>
        <end position="10"/>
    </location>
</feature>
<dbReference type="GO" id="GO:0031083">
    <property type="term" value="C:BLOC-1 complex"/>
    <property type="evidence" value="ECO:0007669"/>
    <property type="project" value="InterPro"/>
</dbReference>
<proteinExistence type="inferred from homology"/>
<sequence>MSDDSTETRQLDLAGDDLPSGAINVNDSNANSPTSVSAIGEALSALISSVIREFDGRADATSRSQEQLSFALDRLTGELDKLLEDVPFPFIMQHAGRISAVRKRVTSLNYVLKSLQRRVDNIDRMVAPTGVTHGIIDVHTRYLLWVWQPGINYAHTRFLLRKERPGMMGDNIEMSLRRGVIRMLLCCMVCWPVLFACVLVLLQVLLLCTEAAELWNNYDTNLGAD</sequence>
<accession>A0AAV0BZR1</accession>
<comment type="caution">
    <text evidence="6">The sequence shown here is derived from an EMBL/GenBank/DDBJ whole genome shotgun (WGS) entry which is preliminary data.</text>
</comment>